<accession>A0A917TYF3</accession>
<evidence type="ECO:0008006" key="5">
    <source>
        <dbReference type="Google" id="ProtNLM"/>
    </source>
</evidence>
<reference evidence="3" key="2">
    <citation type="submission" date="2020-09" db="EMBL/GenBank/DDBJ databases">
        <authorList>
            <person name="Sun Q."/>
            <person name="Zhou Y."/>
        </authorList>
    </citation>
    <scope>NUCLEOTIDE SEQUENCE</scope>
    <source>
        <strain evidence="3">CGMCC 4.7312</strain>
    </source>
</reference>
<sequence length="277" mass="30001">MDFWDLTKLLIRRWYIAGPLLLLTVAATVLAAVKIEPNYVATSYVQLVPPSVTPKEYDGRAPRPRNPWLDLGLASLGKAAILTVQDQKVVEALKAAGYTDAFTLTLDQALPIVTFEVIASTREQATATTQELVRRFGENVTALQADYGAAAEQTITTLRLTVGENVTESTSKVKRALVAIAGIGVLLTTALTVLLDAVIRRRRARQVAAPRTEHGRGHDPAPPTAPPMNQRTIWADRNSAQTGVEDRSGALEPVSADATVIVPRTEWPPPGVEGNRR</sequence>
<protein>
    <recommendedName>
        <fullName evidence="5">Capsular polysaccharide biosynthesis protein</fullName>
    </recommendedName>
</protein>
<keyword evidence="4" id="KW-1185">Reference proteome</keyword>
<feature type="compositionally biased region" description="Polar residues" evidence="1">
    <location>
        <begin position="227"/>
        <end position="242"/>
    </location>
</feature>
<dbReference type="RefSeq" id="WP_189044379.1">
    <property type="nucleotide sequence ID" value="NZ_BMNB01000011.1"/>
</dbReference>
<name>A0A917TYF3_9ACTN</name>
<dbReference type="Proteomes" id="UP000608890">
    <property type="component" value="Unassembled WGS sequence"/>
</dbReference>
<dbReference type="EMBL" id="BMNB01000011">
    <property type="protein sequence ID" value="GGM42379.1"/>
    <property type="molecule type" value="Genomic_DNA"/>
</dbReference>
<evidence type="ECO:0000313" key="3">
    <source>
        <dbReference type="EMBL" id="GGM42379.1"/>
    </source>
</evidence>
<proteinExistence type="predicted"/>
<gene>
    <name evidence="3" type="ORF">GCM10011608_28790</name>
</gene>
<feature type="transmembrane region" description="Helical" evidence="2">
    <location>
        <begin position="176"/>
        <end position="195"/>
    </location>
</feature>
<keyword evidence="2" id="KW-1133">Transmembrane helix</keyword>
<organism evidence="3 4">
    <name type="scientific">Micromonospora sonchi</name>
    <dbReference type="NCBI Taxonomy" id="1763543"/>
    <lineage>
        <taxon>Bacteria</taxon>
        <taxon>Bacillati</taxon>
        <taxon>Actinomycetota</taxon>
        <taxon>Actinomycetes</taxon>
        <taxon>Micromonosporales</taxon>
        <taxon>Micromonosporaceae</taxon>
        <taxon>Micromonospora</taxon>
    </lineage>
</organism>
<comment type="caution">
    <text evidence="3">The sequence shown here is derived from an EMBL/GenBank/DDBJ whole genome shotgun (WGS) entry which is preliminary data.</text>
</comment>
<evidence type="ECO:0000256" key="2">
    <source>
        <dbReference type="SAM" id="Phobius"/>
    </source>
</evidence>
<reference evidence="3" key="1">
    <citation type="journal article" date="2014" name="Int. J. Syst. Evol. Microbiol.">
        <title>Complete genome sequence of Corynebacterium casei LMG S-19264T (=DSM 44701T), isolated from a smear-ripened cheese.</title>
        <authorList>
            <consortium name="US DOE Joint Genome Institute (JGI-PGF)"/>
            <person name="Walter F."/>
            <person name="Albersmeier A."/>
            <person name="Kalinowski J."/>
            <person name="Ruckert C."/>
        </authorList>
    </citation>
    <scope>NUCLEOTIDE SEQUENCE</scope>
    <source>
        <strain evidence="3">CGMCC 4.7312</strain>
    </source>
</reference>
<evidence type="ECO:0000313" key="4">
    <source>
        <dbReference type="Proteomes" id="UP000608890"/>
    </source>
</evidence>
<keyword evidence="2" id="KW-0812">Transmembrane</keyword>
<feature type="region of interest" description="Disordered" evidence="1">
    <location>
        <begin position="206"/>
        <end position="277"/>
    </location>
</feature>
<evidence type="ECO:0000256" key="1">
    <source>
        <dbReference type="SAM" id="MobiDB-lite"/>
    </source>
</evidence>
<dbReference type="AlphaFoldDB" id="A0A917TYF3"/>
<keyword evidence="2" id="KW-0472">Membrane</keyword>